<dbReference type="GO" id="GO:0008932">
    <property type="term" value="F:lytic endotransglycosylase activity"/>
    <property type="evidence" value="ECO:0007669"/>
    <property type="project" value="UniProtKB-UniRule"/>
</dbReference>
<evidence type="ECO:0000256" key="2">
    <source>
        <dbReference type="ARBA" id="ARBA00022692"/>
    </source>
</evidence>
<evidence type="ECO:0000256" key="7">
    <source>
        <dbReference type="HAMAP-Rule" id="MF_02065"/>
    </source>
</evidence>
<dbReference type="GO" id="GO:0071555">
    <property type="term" value="P:cell wall organization"/>
    <property type="evidence" value="ECO:0007669"/>
    <property type="project" value="UniProtKB-KW"/>
</dbReference>
<keyword evidence="5 7" id="KW-0456">Lyase</keyword>
<reference evidence="8 9" key="1">
    <citation type="submission" date="2019-05" db="EMBL/GenBank/DDBJ databases">
        <authorList>
            <person name="Narsing Rao M.P."/>
            <person name="Li W.J."/>
        </authorList>
    </citation>
    <scope>NUCLEOTIDE SEQUENCE [LARGE SCALE GENOMIC DNA]</scope>
    <source>
        <strain evidence="8 9">SYSU_K30003</strain>
    </source>
</reference>
<dbReference type="AlphaFoldDB" id="A0A5R9GHC6"/>
<accession>A0A5R9GHC6</accession>
<evidence type="ECO:0000313" key="9">
    <source>
        <dbReference type="Proteomes" id="UP000309676"/>
    </source>
</evidence>
<evidence type="ECO:0000256" key="4">
    <source>
        <dbReference type="ARBA" id="ARBA00023136"/>
    </source>
</evidence>
<organism evidence="8 9">
    <name type="scientific">Paenibacillus antri</name>
    <dbReference type="NCBI Taxonomy" id="2582848"/>
    <lineage>
        <taxon>Bacteria</taxon>
        <taxon>Bacillati</taxon>
        <taxon>Bacillota</taxon>
        <taxon>Bacilli</taxon>
        <taxon>Bacillales</taxon>
        <taxon>Paenibacillaceae</taxon>
        <taxon>Paenibacillus</taxon>
    </lineage>
</organism>
<comment type="similarity">
    <text evidence="7">Belongs to the transglycosylase MltG family.</text>
</comment>
<dbReference type="InterPro" id="IPR003770">
    <property type="entry name" value="MLTG-like"/>
</dbReference>
<comment type="caution">
    <text evidence="8">The sequence shown here is derived from an EMBL/GenBank/DDBJ whole genome shotgun (WGS) entry which is preliminary data.</text>
</comment>
<keyword evidence="6 7" id="KW-0961">Cell wall biogenesis/degradation</keyword>
<evidence type="ECO:0000256" key="6">
    <source>
        <dbReference type="ARBA" id="ARBA00023316"/>
    </source>
</evidence>
<dbReference type="PANTHER" id="PTHR30518">
    <property type="entry name" value="ENDOLYTIC MUREIN TRANSGLYCOSYLASE"/>
    <property type="match status" value="1"/>
</dbReference>
<keyword evidence="9" id="KW-1185">Reference proteome</keyword>
<sequence length="353" mass="38693">MWKLLKVLLLLVVIAVGAAAGLGYYVMEQLKPAASAQEVEFTIPAGTSSAEIANILEEHGLIRNALIFSAYLKYKNIGTGFQAGTYAMTPGTDIQDIIARLNAGDTVAEETIRVTIPEGYTVRQAIAALVQAGFSEEALLEVANDPGVFAAVSSGEAPMRAGQIPQSELYRFPLEGYLFPETYEFRKDVTAFDALRRIAGELDRKLAALPEGWEAQLEKNGVTFHELMTIASLVEREVVADSERALVAGVIYNRIAANMPLQIDATVQYLFDEQKERLLEKDLQIESPYNTYLNAGLPPGPIASPGLASIEAALYPEASEYLFYVTKKDGTGEHYFGKTYQEHLKNIEKSKKS</sequence>
<comment type="catalytic activity">
    <reaction evidence="7">
        <text>a peptidoglycan chain = a peptidoglycan chain with N-acetyl-1,6-anhydromuramyl-[peptide] at the reducing end + a peptidoglycan chain with N-acetylglucosamine at the non-reducing end.</text>
        <dbReference type="EC" id="4.2.2.29"/>
    </reaction>
</comment>
<evidence type="ECO:0000256" key="1">
    <source>
        <dbReference type="ARBA" id="ARBA00022475"/>
    </source>
</evidence>
<evidence type="ECO:0000256" key="3">
    <source>
        <dbReference type="ARBA" id="ARBA00022989"/>
    </source>
</evidence>
<keyword evidence="3 7" id="KW-1133">Transmembrane helix</keyword>
<proteinExistence type="inferred from homology"/>
<dbReference type="GO" id="GO:0005886">
    <property type="term" value="C:plasma membrane"/>
    <property type="evidence" value="ECO:0007669"/>
    <property type="project" value="UniProtKB-UniRule"/>
</dbReference>
<dbReference type="OrthoDB" id="9814591at2"/>
<dbReference type="EC" id="4.2.2.29" evidence="7"/>
<feature type="site" description="Important for catalytic activity" evidence="7">
    <location>
        <position position="237"/>
    </location>
</feature>
<dbReference type="Gene3D" id="3.30.1490.480">
    <property type="entry name" value="Endolytic murein transglycosylase"/>
    <property type="match status" value="1"/>
</dbReference>
<dbReference type="Gene3D" id="3.30.160.60">
    <property type="entry name" value="Classic Zinc Finger"/>
    <property type="match status" value="1"/>
</dbReference>
<evidence type="ECO:0000313" key="8">
    <source>
        <dbReference type="EMBL" id="TLS53600.1"/>
    </source>
</evidence>
<dbReference type="NCBIfam" id="TIGR00247">
    <property type="entry name" value="endolytic transglycosylase MltG"/>
    <property type="match status" value="1"/>
</dbReference>
<keyword evidence="2 7" id="KW-0812">Transmembrane</keyword>
<dbReference type="HAMAP" id="MF_02065">
    <property type="entry name" value="MltG"/>
    <property type="match status" value="1"/>
</dbReference>
<name>A0A5R9GHC6_9BACL</name>
<dbReference type="Pfam" id="PF02618">
    <property type="entry name" value="YceG"/>
    <property type="match status" value="1"/>
</dbReference>
<protein>
    <recommendedName>
        <fullName evidence="7">Endolytic murein transglycosylase</fullName>
        <ecNumber evidence="7">4.2.2.29</ecNumber>
    </recommendedName>
    <alternativeName>
        <fullName evidence="7">Peptidoglycan lytic transglycosylase</fullName>
    </alternativeName>
    <alternativeName>
        <fullName evidence="7">Peptidoglycan polymerization terminase</fullName>
    </alternativeName>
</protein>
<dbReference type="PANTHER" id="PTHR30518:SF2">
    <property type="entry name" value="ENDOLYTIC MUREIN TRANSGLYCOSYLASE"/>
    <property type="match status" value="1"/>
</dbReference>
<gene>
    <name evidence="7 8" type="primary">mltG</name>
    <name evidence="8" type="ORF">FE782_04835</name>
</gene>
<evidence type="ECO:0000256" key="5">
    <source>
        <dbReference type="ARBA" id="ARBA00023239"/>
    </source>
</evidence>
<keyword evidence="1 7" id="KW-1003">Cell membrane</keyword>
<keyword evidence="4 7" id="KW-0472">Membrane</keyword>
<comment type="function">
    <text evidence="7">Functions as a peptidoglycan terminase that cleaves nascent peptidoglycan strands endolytically to terminate their elongation.</text>
</comment>
<dbReference type="Proteomes" id="UP000309676">
    <property type="component" value="Unassembled WGS sequence"/>
</dbReference>
<dbReference type="GO" id="GO:0009252">
    <property type="term" value="P:peptidoglycan biosynthetic process"/>
    <property type="evidence" value="ECO:0007669"/>
    <property type="project" value="UniProtKB-UniRule"/>
</dbReference>
<dbReference type="RefSeq" id="WP_138192918.1">
    <property type="nucleotide sequence ID" value="NZ_VCIW01000002.1"/>
</dbReference>
<dbReference type="EMBL" id="VCIW01000002">
    <property type="protein sequence ID" value="TLS53600.1"/>
    <property type="molecule type" value="Genomic_DNA"/>
</dbReference>
<dbReference type="CDD" id="cd08010">
    <property type="entry name" value="MltG_like"/>
    <property type="match status" value="1"/>
</dbReference>